<keyword evidence="4" id="KW-1185">Reference proteome</keyword>
<evidence type="ECO:0008006" key="5">
    <source>
        <dbReference type="Google" id="ProtNLM"/>
    </source>
</evidence>
<evidence type="ECO:0000256" key="2">
    <source>
        <dbReference type="SAM" id="SignalP"/>
    </source>
</evidence>
<protein>
    <recommendedName>
        <fullName evidence="5">Pre-toxin TG</fullName>
    </recommendedName>
</protein>
<feature type="signal peptide" evidence="2">
    <location>
        <begin position="1"/>
        <end position="31"/>
    </location>
</feature>
<feature type="compositionally biased region" description="Basic and acidic residues" evidence="1">
    <location>
        <begin position="49"/>
        <end position="69"/>
    </location>
</feature>
<feature type="chain" id="PRO_5046101424" description="Pre-toxin TG" evidence="2">
    <location>
        <begin position="32"/>
        <end position="347"/>
    </location>
</feature>
<proteinExistence type="predicted"/>
<keyword evidence="2" id="KW-0732">Signal</keyword>
<evidence type="ECO:0000313" key="3">
    <source>
        <dbReference type="EMBL" id="GGA51904.1"/>
    </source>
</evidence>
<evidence type="ECO:0000256" key="1">
    <source>
        <dbReference type="SAM" id="MobiDB-lite"/>
    </source>
</evidence>
<evidence type="ECO:0000313" key="4">
    <source>
        <dbReference type="Proteomes" id="UP000617979"/>
    </source>
</evidence>
<dbReference type="Gene3D" id="1.20.120.20">
    <property type="entry name" value="Apolipoprotein"/>
    <property type="match status" value="1"/>
</dbReference>
<organism evidence="3 4">
    <name type="scientific">Kroppenstedtia guangzhouensis</name>
    <dbReference type="NCBI Taxonomy" id="1274356"/>
    <lineage>
        <taxon>Bacteria</taxon>
        <taxon>Bacillati</taxon>
        <taxon>Bacillota</taxon>
        <taxon>Bacilli</taxon>
        <taxon>Bacillales</taxon>
        <taxon>Thermoactinomycetaceae</taxon>
        <taxon>Kroppenstedtia</taxon>
    </lineage>
</organism>
<dbReference type="Proteomes" id="UP000617979">
    <property type="component" value="Unassembled WGS sequence"/>
</dbReference>
<sequence length="347" mass="37331">MSNPLRRRVAIVTLLFIGLSLASPFSFTVYADWKIDTPTEVETPTEVDTPTKVETPTKSHTKTEAKKETPPNGDGHSGVSWTDAGKYAFRATKQVKDWLIGNKEVIDGWNEAVELRRRGQIPSREWNSHLVNEKFDKLDSKLRRGLAKDALKTGLGLYLPTHGDRKSNVQVGMDVLTGINNGKDAYGYYKKYKASKTFGQGLSKGIEVAGEASNVASKAGFGSKILTKANPVLSVVGTGIAAYDTYNNFQKGDWLGVTSGVGDVLMSAAPLVAAAFPPVAAGMAIAGAALWIGAKTVQHWDSIKKIATDPIGSAKEAWGDTKKAVSNAAKDVANSAKKAWNKVTSWF</sequence>
<feature type="region of interest" description="Disordered" evidence="1">
    <location>
        <begin position="41"/>
        <end position="80"/>
    </location>
</feature>
<accession>A0ABQ1GXJ3</accession>
<gene>
    <name evidence="3" type="ORF">GCM10007416_26250</name>
</gene>
<name>A0ABQ1GXJ3_9BACL</name>
<comment type="caution">
    <text evidence="3">The sequence shown here is derived from an EMBL/GenBank/DDBJ whole genome shotgun (WGS) entry which is preliminary data.</text>
</comment>
<dbReference type="EMBL" id="BMEX01000011">
    <property type="protein sequence ID" value="GGA51904.1"/>
    <property type="molecule type" value="Genomic_DNA"/>
</dbReference>
<dbReference type="RefSeq" id="WP_188432975.1">
    <property type="nucleotide sequence ID" value="NZ_BMEX01000011.1"/>
</dbReference>
<reference evidence="4" key="1">
    <citation type="journal article" date="2019" name="Int. J. Syst. Evol. Microbiol.">
        <title>The Global Catalogue of Microorganisms (GCM) 10K type strain sequencing project: providing services to taxonomists for standard genome sequencing and annotation.</title>
        <authorList>
            <consortium name="The Broad Institute Genomics Platform"/>
            <consortium name="The Broad Institute Genome Sequencing Center for Infectious Disease"/>
            <person name="Wu L."/>
            <person name="Ma J."/>
        </authorList>
    </citation>
    <scope>NUCLEOTIDE SEQUENCE [LARGE SCALE GENOMIC DNA]</scope>
    <source>
        <strain evidence="4">CGMCC 1.12404</strain>
    </source>
</reference>